<accession>A0ABV6VY62</accession>
<gene>
    <name evidence="1" type="ORF">ACEZDE_18860</name>
</gene>
<name>A0ABV6VY62_9ACTN</name>
<dbReference type="EMBL" id="JBHFAB010000013">
    <property type="protein sequence ID" value="MFC1418676.1"/>
    <property type="molecule type" value="Genomic_DNA"/>
</dbReference>
<organism evidence="1 2">
    <name type="scientific">Streptacidiphilus cavernicola</name>
    <dbReference type="NCBI Taxonomy" id="3342716"/>
    <lineage>
        <taxon>Bacteria</taxon>
        <taxon>Bacillati</taxon>
        <taxon>Actinomycetota</taxon>
        <taxon>Actinomycetes</taxon>
        <taxon>Kitasatosporales</taxon>
        <taxon>Streptomycetaceae</taxon>
        <taxon>Streptacidiphilus</taxon>
    </lineage>
</organism>
<sequence length="81" mass="8834">MIGTILQIPPGCEWSQLPDSDERVYTFAHLGGWVATDRRGLVLGTAHGALAQLHQCVTRTLSYADLSHVLTTLTDEATMQP</sequence>
<keyword evidence="2" id="KW-1185">Reference proteome</keyword>
<dbReference type="Proteomes" id="UP001592531">
    <property type="component" value="Unassembled WGS sequence"/>
</dbReference>
<dbReference type="RefSeq" id="WP_380537472.1">
    <property type="nucleotide sequence ID" value="NZ_JBHFAB010000013.1"/>
</dbReference>
<proteinExistence type="predicted"/>
<evidence type="ECO:0000313" key="2">
    <source>
        <dbReference type="Proteomes" id="UP001592531"/>
    </source>
</evidence>
<protein>
    <submittedName>
        <fullName evidence="1">Uncharacterized protein</fullName>
    </submittedName>
</protein>
<comment type="caution">
    <text evidence="1">The sequence shown here is derived from an EMBL/GenBank/DDBJ whole genome shotgun (WGS) entry which is preliminary data.</text>
</comment>
<evidence type="ECO:0000313" key="1">
    <source>
        <dbReference type="EMBL" id="MFC1418676.1"/>
    </source>
</evidence>
<reference evidence="1 2" key="1">
    <citation type="submission" date="2024-09" db="EMBL/GenBank/DDBJ databases">
        <authorList>
            <person name="Lee S.D."/>
        </authorList>
    </citation>
    <scope>NUCLEOTIDE SEQUENCE [LARGE SCALE GENOMIC DNA]</scope>
    <source>
        <strain evidence="1 2">N8-3</strain>
    </source>
</reference>